<evidence type="ECO:0000256" key="6">
    <source>
        <dbReference type="ARBA" id="ARBA00037066"/>
    </source>
</evidence>
<dbReference type="AlphaFoldDB" id="A0A9X1YPU4"/>
<evidence type="ECO:0000256" key="1">
    <source>
        <dbReference type="ARBA" id="ARBA00022448"/>
    </source>
</evidence>
<dbReference type="Proteomes" id="UP001139353">
    <property type="component" value="Unassembled WGS sequence"/>
</dbReference>
<dbReference type="Gene3D" id="3.40.50.300">
    <property type="entry name" value="P-loop containing nucleotide triphosphate hydrolases"/>
    <property type="match status" value="1"/>
</dbReference>
<name>A0A9X1YPU4_9BURK</name>
<keyword evidence="2" id="KW-0472">Membrane</keyword>
<dbReference type="InterPro" id="IPR017871">
    <property type="entry name" value="ABC_transporter-like_CS"/>
</dbReference>
<comment type="function">
    <text evidence="6">Part of the ABC transporter complex HmuTUV involved in hemin import. Responsible for energy coupling to the transport system.</text>
</comment>
<dbReference type="SUPFAM" id="SSF52540">
    <property type="entry name" value="P-loop containing nucleoside triphosphate hydrolases"/>
    <property type="match status" value="1"/>
</dbReference>
<dbReference type="InterPro" id="IPR003593">
    <property type="entry name" value="AAA+_ATPase"/>
</dbReference>
<evidence type="ECO:0000256" key="5">
    <source>
        <dbReference type="ARBA" id="ARBA00022967"/>
    </source>
</evidence>
<keyword evidence="1" id="KW-0813">Transport</keyword>
<evidence type="ECO:0000313" key="8">
    <source>
        <dbReference type="EMBL" id="MCK9689125.1"/>
    </source>
</evidence>
<accession>A0A9X1YPU4</accession>
<dbReference type="PROSITE" id="PS00211">
    <property type="entry name" value="ABC_TRANSPORTER_1"/>
    <property type="match status" value="1"/>
</dbReference>
<proteinExistence type="predicted"/>
<keyword evidence="9" id="KW-1185">Reference proteome</keyword>
<dbReference type="GO" id="GO:0016887">
    <property type="term" value="F:ATP hydrolysis activity"/>
    <property type="evidence" value="ECO:0007669"/>
    <property type="project" value="InterPro"/>
</dbReference>
<feature type="domain" description="ABC transporter" evidence="7">
    <location>
        <begin position="7"/>
        <end position="235"/>
    </location>
</feature>
<dbReference type="InterPro" id="IPR027417">
    <property type="entry name" value="P-loop_NTPase"/>
</dbReference>
<dbReference type="PANTHER" id="PTHR42794">
    <property type="entry name" value="HEMIN IMPORT ATP-BINDING PROTEIN HMUV"/>
    <property type="match status" value="1"/>
</dbReference>
<evidence type="ECO:0000313" key="9">
    <source>
        <dbReference type="Proteomes" id="UP001139353"/>
    </source>
</evidence>
<dbReference type="EMBL" id="JAJLJH010000012">
    <property type="protein sequence ID" value="MCK9689125.1"/>
    <property type="molecule type" value="Genomic_DNA"/>
</dbReference>
<gene>
    <name evidence="8" type="ORF">LPC04_25700</name>
</gene>
<keyword evidence="4 8" id="KW-0067">ATP-binding</keyword>
<evidence type="ECO:0000256" key="2">
    <source>
        <dbReference type="ARBA" id="ARBA00022475"/>
    </source>
</evidence>
<organism evidence="8 9">
    <name type="scientific">Scleromatobacter humisilvae</name>
    <dbReference type="NCBI Taxonomy" id="2897159"/>
    <lineage>
        <taxon>Bacteria</taxon>
        <taxon>Pseudomonadati</taxon>
        <taxon>Pseudomonadota</taxon>
        <taxon>Betaproteobacteria</taxon>
        <taxon>Burkholderiales</taxon>
        <taxon>Sphaerotilaceae</taxon>
        <taxon>Scleromatobacter</taxon>
    </lineage>
</organism>
<dbReference type="InterPro" id="IPR003439">
    <property type="entry name" value="ABC_transporter-like_ATP-bd"/>
</dbReference>
<dbReference type="RefSeq" id="WP_275685172.1">
    <property type="nucleotide sequence ID" value="NZ_JAJLJH010000012.1"/>
</dbReference>
<evidence type="ECO:0000256" key="3">
    <source>
        <dbReference type="ARBA" id="ARBA00022741"/>
    </source>
</evidence>
<keyword evidence="5" id="KW-1278">Translocase</keyword>
<keyword evidence="3" id="KW-0547">Nucleotide-binding</keyword>
<keyword evidence="2" id="KW-1003">Cell membrane</keyword>
<protein>
    <submittedName>
        <fullName evidence="8">ABC transporter ATP-binding protein</fullName>
    </submittedName>
</protein>
<dbReference type="SMART" id="SM00382">
    <property type="entry name" value="AAA"/>
    <property type="match status" value="1"/>
</dbReference>
<dbReference type="PROSITE" id="PS50893">
    <property type="entry name" value="ABC_TRANSPORTER_2"/>
    <property type="match status" value="1"/>
</dbReference>
<evidence type="ECO:0000256" key="4">
    <source>
        <dbReference type="ARBA" id="ARBA00022840"/>
    </source>
</evidence>
<dbReference type="PANTHER" id="PTHR42794:SF1">
    <property type="entry name" value="HEMIN IMPORT ATP-BINDING PROTEIN HMUV"/>
    <property type="match status" value="1"/>
</dbReference>
<reference evidence="8" key="1">
    <citation type="submission" date="2021-11" db="EMBL/GenBank/DDBJ databases">
        <title>BS-T2-15 a new species belonging to the Comamonadaceae family isolated from the soil of a French oak forest.</title>
        <authorList>
            <person name="Mieszkin S."/>
            <person name="Alain K."/>
        </authorList>
    </citation>
    <scope>NUCLEOTIDE SEQUENCE</scope>
    <source>
        <strain evidence="8">BS-T2-15</strain>
    </source>
</reference>
<dbReference type="Pfam" id="PF00005">
    <property type="entry name" value="ABC_tran"/>
    <property type="match status" value="1"/>
</dbReference>
<evidence type="ECO:0000259" key="7">
    <source>
        <dbReference type="PROSITE" id="PS50893"/>
    </source>
</evidence>
<sequence length="246" mass="26165">MSATPLLETRALTVRAAGRALVDRLDWRVRGGERWCVIGRNGAGKSLVLRALAGLGVPERTGEVLWQGRPQQDWPVGAAAATRALMPQQAQDRFALTVKRTLALSQVVASSAATPAAELMSALDIAALAARRADQLSGGERQRVALAQCAMQGAALMLLDEPVSFQDPAHQQLVGRWLCGAASGKRAWIASAHDPSWIARVATHVLALSGDGLWQAGPVEQILSAPVLERTYGCAWRSVEGAWIPA</sequence>
<comment type="caution">
    <text evidence="8">The sequence shown here is derived from an EMBL/GenBank/DDBJ whole genome shotgun (WGS) entry which is preliminary data.</text>
</comment>
<dbReference type="GO" id="GO:0005524">
    <property type="term" value="F:ATP binding"/>
    <property type="evidence" value="ECO:0007669"/>
    <property type="project" value="UniProtKB-KW"/>
</dbReference>